<evidence type="ECO:0000313" key="6">
    <source>
        <dbReference type="EMBL" id="WGZ92320.1"/>
    </source>
</evidence>
<evidence type="ECO:0000256" key="3">
    <source>
        <dbReference type="ARBA" id="ARBA00023125"/>
    </source>
</evidence>
<feature type="domain" description="HTH lysR-type" evidence="5">
    <location>
        <begin position="1"/>
        <end position="59"/>
    </location>
</feature>
<dbReference type="InterPro" id="IPR005119">
    <property type="entry name" value="LysR_subst-bd"/>
</dbReference>
<reference evidence="6" key="2">
    <citation type="submission" date="2023-04" db="EMBL/GenBank/DDBJ databases">
        <authorList>
            <person name="Beletskiy A.V."/>
            <person name="Mardanov A.V."/>
            <person name="Ravin N.V."/>
        </authorList>
    </citation>
    <scope>NUCLEOTIDE SEQUENCE</scope>
    <source>
        <strain evidence="6">GKL-01</strain>
    </source>
</reference>
<organism evidence="6">
    <name type="scientific">Candidatus Thiocaldithrix dubininis</name>
    <dbReference type="NCBI Taxonomy" id="3080823"/>
    <lineage>
        <taxon>Bacteria</taxon>
        <taxon>Pseudomonadati</taxon>
        <taxon>Pseudomonadota</taxon>
        <taxon>Gammaproteobacteria</taxon>
        <taxon>Thiotrichales</taxon>
        <taxon>Thiotrichaceae</taxon>
        <taxon>Candidatus Thiocaldithrix</taxon>
    </lineage>
</organism>
<dbReference type="GO" id="GO:0043565">
    <property type="term" value="F:sequence-specific DNA binding"/>
    <property type="evidence" value="ECO:0007669"/>
    <property type="project" value="TreeGrafter"/>
</dbReference>
<dbReference type="Gene3D" id="3.40.190.290">
    <property type="match status" value="1"/>
</dbReference>
<dbReference type="GO" id="GO:0006351">
    <property type="term" value="P:DNA-templated transcription"/>
    <property type="evidence" value="ECO:0007669"/>
    <property type="project" value="TreeGrafter"/>
</dbReference>
<accession>A0AA95HAA1</accession>
<dbReference type="SUPFAM" id="SSF46785">
    <property type="entry name" value="Winged helix' DNA-binding domain"/>
    <property type="match status" value="1"/>
</dbReference>
<dbReference type="KEGG" id="tdu:QJT80_07490"/>
<dbReference type="InterPro" id="IPR036390">
    <property type="entry name" value="WH_DNA-bd_sf"/>
</dbReference>
<evidence type="ECO:0000256" key="1">
    <source>
        <dbReference type="ARBA" id="ARBA00009437"/>
    </source>
</evidence>
<dbReference type="PANTHER" id="PTHR30537">
    <property type="entry name" value="HTH-TYPE TRANSCRIPTIONAL REGULATOR"/>
    <property type="match status" value="1"/>
</dbReference>
<proteinExistence type="inferred from homology"/>
<dbReference type="AlphaFoldDB" id="A0AA95HAA1"/>
<dbReference type="Pfam" id="PF03466">
    <property type="entry name" value="LysR_substrate"/>
    <property type="match status" value="1"/>
</dbReference>
<reference evidence="6" key="1">
    <citation type="journal article" date="2023" name="Int. J. Mol. Sci.">
        <title>Metagenomics Revealed a New Genus 'Candidatus Thiocaldithrix dubininis' gen. nov., sp. nov. and a New Species 'Candidatus Thiothrix putei' sp. nov. in the Family Thiotrichaceae, Some Members of Which Have Traits of Both Na+- and H+-Motive Energetics.</title>
        <authorList>
            <person name="Ravin N.V."/>
            <person name="Muntyan M.S."/>
            <person name="Smolyakov D.D."/>
            <person name="Rudenko T.S."/>
            <person name="Beletsky A.V."/>
            <person name="Mardanov A.V."/>
            <person name="Grabovich M.Y."/>
        </authorList>
    </citation>
    <scope>NUCLEOTIDE SEQUENCE</scope>
    <source>
        <strain evidence="6">GKL-01</strain>
    </source>
</reference>
<dbReference type="Pfam" id="PF00126">
    <property type="entry name" value="HTH_1"/>
    <property type="match status" value="1"/>
</dbReference>
<dbReference type="Proteomes" id="UP001300672">
    <property type="component" value="Chromosome"/>
</dbReference>
<evidence type="ECO:0000259" key="5">
    <source>
        <dbReference type="PROSITE" id="PS50931"/>
    </source>
</evidence>
<dbReference type="InterPro" id="IPR000847">
    <property type="entry name" value="LysR_HTH_N"/>
</dbReference>
<protein>
    <submittedName>
        <fullName evidence="6">LysR family transcriptional regulator</fullName>
    </submittedName>
</protein>
<dbReference type="SUPFAM" id="SSF53850">
    <property type="entry name" value="Periplasmic binding protein-like II"/>
    <property type="match status" value="1"/>
</dbReference>
<comment type="similarity">
    <text evidence="1">Belongs to the LysR transcriptional regulatory family.</text>
</comment>
<dbReference type="InterPro" id="IPR036388">
    <property type="entry name" value="WH-like_DNA-bd_sf"/>
</dbReference>
<dbReference type="EMBL" id="CP124755">
    <property type="protein sequence ID" value="WGZ92320.1"/>
    <property type="molecule type" value="Genomic_DNA"/>
</dbReference>
<dbReference type="PROSITE" id="PS50931">
    <property type="entry name" value="HTH_LYSR"/>
    <property type="match status" value="1"/>
</dbReference>
<dbReference type="GO" id="GO:0003700">
    <property type="term" value="F:DNA-binding transcription factor activity"/>
    <property type="evidence" value="ECO:0007669"/>
    <property type="project" value="InterPro"/>
</dbReference>
<sequence length="293" mass="32947">MQWLSDMALFVEVAKTRSFTKAANNLAMPTSTLSRRISQLEQHLGLRLLNRSTRSLELTEAGQQYYERGQWIVSEAQAAQEDIMRLNKSPSGLIRLSLAVDFGMYYIAPLVAAFTQRYPLIRFDLDLSARRADLLSEPVDMAIRMGELADSSLYARLIAHVPLGLYAAPAYLAQYGTPQQPDDLQHHQCIDFKTNDGKSVWHLSQRQQHYEFSVNAAIRLNNMGMAQQLACMGLGICLLGKQVAAPEVQRGQLVPVLSDWQLPLVPAYALTTTRLLPQRLRLWLDFLAEGLTS</sequence>
<keyword evidence="3" id="KW-0238">DNA-binding</keyword>
<dbReference type="FunFam" id="1.10.10.10:FF:000001">
    <property type="entry name" value="LysR family transcriptional regulator"/>
    <property type="match status" value="1"/>
</dbReference>
<evidence type="ECO:0000256" key="4">
    <source>
        <dbReference type="ARBA" id="ARBA00023163"/>
    </source>
</evidence>
<dbReference type="PANTHER" id="PTHR30537:SF5">
    <property type="entry name" value="HTH-TYPE TRANSCRIPTIONAL ACTIVATOR TTDR-RELATED"/>
    <property type="match status" value="1"/>
</dbReference>
<evidence type="ECO:0000256" key="2">
    <source>
        <dbReference type="ARBA" id="ARBA00023015"/>
    </source>
</evidence>
<dbReference type="Gene3D" id="1.10.10.10">
    <property type="entry name" value="Winged helix-like DNA-binding domain superfamily/Winged helix DNA-binding domain"/>
    <property type="match status" value="1"/>
</dbReference>
<dbReference type="InterPro" id="IPR058163">
    <property type="entry name" value="LysR-type_TF_proteobact-type"/>
</dbReference>
<dbReference type="CDD" id="cd08422">
    <property type="entry name" value="PBP2_CrgA_like"/>
    <property type="match status" value="1"/>
</dbReference>
<gene>
    <name evidence="6" type="ORF">QJT80_07490</name>
</gene>
<name>A0AA95HAA1_9GAMM</name>
<keyword evidence="4" id="KW-0804">Transcription</keyword>
<keyword evidence="2" id="KW-0805">Transcription regulation</keyword>